<reference evidence="1" key="2">
    <citation type="journal article" date="2020" name="Nat. Commun.">
        <title>Large-scale genome sequencing of mycorrhizal fungi provides insights into the early evolution of symbiotic traits.</title>
        <authorList>
            <person name="Miyauchi S."/>
            <person name="Kiss E."/>
            <person name="Kuo A."/>
            <person name="Drula E."/>
            <person name="Kohler A."/>
            <person name="Sanchez-Garcia M."/>
            <person name="Morin E."/>
            <person name="Andreopoulos B."/>
            <person name="Barry K.W."/>
            <person name="Bonito G."/>
            <person name="Buee M."/>
            <person name="Carver A."/>
            <person name="Chen C."/>
            <person name="Cichocki N."/>
            <person name="Clum A."/>
            <person name="Culley D."/>
            <person name="Crous P.W."/>
            <person name="Fauchery L."/>
            <person name="Girlanda M."/>
            <person name="Hayes R.D."/>
            <person name="Keri Z."/>
            <person name="LaButti K."/>
            <person name="Lipzen A."/>
            <person name="Lombard V."/>
            <person name="Magnuson J."/>
            <person name="Maillard F."/>
            <person name="Murat C."/>
            <person name="Nolan M."/>
            <person name="Ohm R.A."/>
            <person name="Pangilinan J."/>
            <person name="Pereira M.F."/>
            <person name="Perotto S."/>
            <person name="Peter M."/>
            <person name="Pfister S."/>
            <person name="Riley R."/>
            <person name="Sitrit Y."/>
            <person name="Stielow J.B."/>
            <person name="Szollosi G."/>
            <person name="Zifcakova L."/>
            <person name="Stursova M."/>
            <person name="Spatafora J.W."/>
            <person name="Tedersoo L."/>
            <person name="Vaario L.M."/>
            <person name="Yamada A."/>
            <person name="Yan M."/>
            <person name="Wang P."/>
            <person name="Xu J."/>
            <person name="Bruns T."/>
            <person name="Baldrian P."/>
            <person name="Vilgalys R."/>
            <person name="Dunand C."/>
            <person name="Henrissat B."/>
            <person name="Grigoriev I.V."/>
            <person name="Hibbett D."/>
            <person name="Nagy L.G."/>
            <person name="Martin F.M."/>
        </authorList>
    </citation>
    <scope>NUCLEOTIDE SEQUENCE</scope>
    <source>
        <strain evidence="1">P2</strain>
    </source>
</reference>
<evidence type="ECO:0000313" key="2">
    <source>
        <dbReference type="Proteomes" id="UP000886501"/>
    </source>
</evidence>
<gene>
    <name evidence="1" type="ORF">BDM02DRAFT_3128761</name>
</gene>
<sequence length="519" mass="58352">MSLADALNPHVPENAPLDEVYLSYDAEQPASIDQDEEMDDLFDEDAVVDQAERYSISPSVPYHGIFIDNGGQADAISDAEQRHREAMEYAEEDDEPDQDNDHALLERTEAAALLPNIPSPKSSDGQSWVIRIPNFVKVDSKPFHPDTYVGPDQEDEELAGAENSRESSMSIKLKVENTLRWRWVKDEDGNYQRQSNSRIIRWSDGSLSLLLGKELFDISQQLYISPANTRSATSGSQPSQSRVESSQHSQSSTTTNQGLTYLVAQHKRAEILQSEALITGYMQLRPTGMQSETHRMLVRAVGQKHNKVARLRMAPDPTQDPEKEKMELMKQTSRSKPKRQKIEDDGFGNSRAKRKSYSRKRSGDGVWSDDEEEAAYEMYGGESDEDQDLDGGPGRRTGRKGRARSGGDARKGSEYKTDDFVVSDSPSDGADSESGKRSKRKMVDRGQSDEDDLDKLDAKIEQQEEAERKRGKSGMEEDHPEPEEMDVESEEPDEDDEHQVRKAGGKRRRLAAGFDEDDE</sequence>
<dbReference type="Proteomes" id="UP000886501">
    <property type="component" value="Unassembled WGS sequence"/>
</dbReference>
<proteinExistence type="predicted"/>
<evidence type="ECO:0000313" key="1">
    <source>
        <dbReference type="EMBL" id="KAF9648886.1"/>
    </source>
</evidence>
<organism evidence="1 2">
    <name type="scientific">Thelephora ganbajun</name>
    <name type="common">Ganba fungus</name>
    <dbReference type="NCBI Taxonomy" id="370292"/>
    <lineage>
        <taxon>Eukaryota</taxon>
        <taxon>Fungi</taxon>
        <taxon>Dikarya</taxon>
        <taxon>Basidiomycota</taxon>
        <taxon>Agaricomycotina</taxon>
        <taxon>Agaricomycetes</taxon>
        <taxon>Thelephorales</taxon>
        <taxon>Thelephoraceae</taxon>
        <taxon>Thelephora</taxon>
    </lineage>
</organism>
<name>A0ACB6ZIA6_THEGA</name>
<reference evidence="1" key="1">
    <citation type="submission" date="2019-10" db="EMBL/GenBank/DDBJ databases">
        <authorList>
            <consortium name="DOE Joint Genome Institute"/>
            <person name="Kuo A."/>
            <person name="Miyauchi S."/>
            <person name="Kiss E."/>
            <person name="Drula E."/>
            <person name="Kohler A."/>
            <person name="Sanchez-Garcia M."/>
            <person name="Andreopoulos B."/>
            <person name="Barry K.W."/>
            <person name="Bonito G."/>
            <person name="Buee M."/>
            <person name="Carver A."/>
            <person name="Chen C."/>
            <person name="Cichocki N."/>
            <person name="Clum A."/>
            <person name="Culley D."/>
            <person name="Crous P.W."/>
            <person name="Fauchery L."/>
            <person name="Girlanda M."/>
            <person name="Hayes R."/>
            <person name="Keri Z."/>
            <person name="Labutti K."/>
            <person name="Lipzen A."/>
            <person name="Lombard V."/>
            <person name="Magnuson J."/>
            <person name="Maillard F."/>
            <person name="Morin E."/>
            <person name="Murat C."/>
            <person name="Nolan M."/>
            <person name="Ohm R."/>
            <person name="Pangilinan J."/>
            <person name="Pereira M."/>
            <person name="Perotto S."/>
            <person name="Peter M."/>
            <person name="Riley R."/>
            <person name="Sitrit Y."/>
            <person name="Stielow B."/>
            <person name="Szollosi G."/>
            <person name="Zifcakova L."/>
            <person name="Stursova M."/>
            <person name="Spatafora J.W."/>
            <person name="Tedersoo L."/>
            <person name="Vaario L.-M."/>
            <person name="Yamada A."/>
            <person name="Yan M."/>
            <person name="Wang P."/>
            <person name="Xu J."/>
            <person name="Bruns T."/>
            <person name="Baldrian P."/>
            <person name="Vilgalys R."/>
            <person name="Henrissat B."/>
            <person name="Grigoriev I.V."/>
            <person name="Hibbett D."/>
            <person name="Nagy L.G."/>
            <person name="Martin F.M."/>
        </authorList>
    </citation>
    <scope>NUCLEOTIDE SEQUENCE</scope>
    <source>
        <strain evidence="1">P2</strain>
    </source>
</reference>
<dbReference type="EMBL" id="MU118006">
    <property type="protein sequence ID" value="KAF9648886.1"/>
    <property type="molecule type" value="Genomic_DNA"/>
</dbReference>
<accession>A0ACB6ZIA6</accession>
<comment type="caution">
    <text evidence="1">The sequence shown here is derived from an EMBL/GenBank/DDBJ whole genome shotgun (WGS) entry which is preliminary data.</text>
</comment>
<keyword evidence="2" id="KW-1185">Reference proteome</keyword>
<protein>
    <submittedName>
        <fullName evidence="1">Leo1-domain-containing protein</fullName>
    </submittedName>
</protein>